<feature type="region of interest" description="Disordered" evidence="1">
    <location>
        <begin position="286"/>
        <end position="336"/>
    </location>
</feature>
<feature type="compositionally biased region" description="Gly residues" evidence="1">
    <location>
        <begin position="295"/>
        <end position="305"/>
    </location>
</feature>
<dbReference type="PhylomeDB" id="A0A0G4G1N0"/>
<evidence type="ECO:0000256" key="1">
    <source>
        <dbReference type="SAM" id="MobiDB-lite"/>
    </source>
</evidence>
<dbReference type="VEuPathDB" id="CryptoDB:Cvel_19725"/>
<accession>A0A0G4G1N0</accession>
<proteinExistence type="predicted"/>
<evidence type="ECO:0000313" key="3">
    <source>
        <dbReference type="EMBL" id="CEM21787.1"/>
    </source>
</evidence>
<protein>
    <recommendedName>
        <fullName evidence="2">Band 7 domain-containing protein</fullName>
    </recommendedName>
</protein>
<dbReference type="InterPro" id="IPR050710">
    <property type="entry name" value="Band7/mec-2_domain"/>
</dbReference>
<gene>
    <name evidence="3" type="ORF">Cvel_19725</name>
</gene>
<feature type="compositionally biased region" description="Low complexity" evidence="1">
    <location>
        <begin position="308"/>
        <end position="322"/>
    </location>
</feature>
<dbReference type="AlphaFoldDB" id="A0A0G4G1N0"/>
<dbReference type="CDD" id="cd03407">
    <property type="entry name" value="SPFH_like_u4"/>
    <property type="match status" value="1"/>
</dbReference>
<name>A0A0G4G1N0_9ALVE</name>
<feature type="region of interest" description="Disordered" evidence="1">
    <location>
        <begin position="354"/>
        <end position="417"/>
    </location>
</feature>
<dbReference type="InterPro" id="IPR001107">
    <property type="entry name" value="Band_7"/>
</dbReference>
<dbReference type="SMART" id="SM00244">
    <property type="entry name" value="PHB"/>
    <property type="match status" value="1"/>
</dbReference>
<dbReference type="PANTHER" id="PTHR43327">
    <property type="entry name" value="STOMATIN-LIKE PROTEIN 2, MITOCHONDRIAL"/>
    <property type="match status" value="1"/>
</dbReference>
<dbReference type="SUPFAM" id="SSF117892">
    <property type="entry name" value="Band 7/SPFH domain"/>
    <property type="match status" value="1"/>
</dbReference>
<organism evidence="3">
    <name type="scientific">Chromera velia CCMP2878</name>
    <dbReference type="NCBI Taxonomy" id="1169474"/>
    <lineage>
        <taxon>Eukaryota</taxon>
        <taxon>Sar</taxon>
        <taxon>Alveolata</taxon>
        <taxon>Colpodellida</taxon>
        <taxon>Chromeraceae</taxon>
        <taxon>Chromera</taxon>
    </lineage>
</organism>
<feature type="compositionally biased region" description="Polar residues" evidence="1">
    <location>
        <begin position="390"/>
        <end position="401"/>
    </location>
</feature>
<dbReference type="EMBL" id="CDMZ01000800">
    <property type="protein sequence ID" value="CEM21787.1"/>
    <property type="molecule type" value="Genomic_DNA"/>
</dbReference>
<dbReference type="PANTHER" id="PTHR43327:SF31">
    <property type="entry name" value="HYPERSENSITIVE-INDUCED RESPONSE PROTEIN 2"/>
    <property type="match status" value="1"/>
</dbReference>
<dbReference type="Gene3D" id="3.30.479.30">
    <property type="entry name" value="Band 7 domain"/>
    <property type="match status" value="1"/>
</dbReference>
<sequence length="417" mass="46346">MGCCMAVPQDSYAFIQRFGKHEKIARPGCLCIGCPMCCNVAGKLSRRIKQCSVRTDTKTKDSVFLNVECTIQYRPLDTDEQLYNAFYRLAHPESQIGSYVDDAVRSFIPTLELDQLFLAKDQIAHDVQGRIEEDMAAFGWKIRDVMVTDINIDRNLKSNMNQQNANRRLRIAAQEVAESQKYTQIAHAQAESEATYLQGNGISRKRQAIVEGMKTSVHEFSDSMKEMKPEDVLDLILVTQYFDTLKELSRGGSTRIIYTNKRPAQETRRLLGSLVTAGDLDFSELRRGRSKSPLRGGGQMRGGRGLFPVQPSDSPRSPSSFPVDANLNLDQSSAAGPGAFPRGASLFLQACLPRPSATAEEREEEGRHQGGEGEEEEGQPIRSTRLGAQAPTSPSRPQSLLRTEEDLWPEAPGDVED</sequence>
<reference evidence="3" key="1">
    <citation type="submission" date="2014-11" db="EMBL/GenBank/DDBJ databases">
        <authorList>
            <person name="Otto D Thomas"/>
            <person name="Naeem Raeece"/>
        </authorList>
    </citation>
    <scope>NUCLEOTIDE SEQUENCE</scope>
</reference>
<feature type="domain" description="Band 7" evidence="2">
    <location>
        <begin position="2"/>
        <end position="164"/>
    </location>
</feature>
<evidence type="ECO:0000259" key="2">
    <source>
        <dbReference type="SMART" id="SM00244"/>
    </source>
</evidence>
<dbReference type="Pfam" id="PF01145">
    <property type="entry name" value="Band_7"/>
    <property type="match status" value="1"/>
</dbReference>
<dbReference type="InterPro" id="IPR036013">
    <property type="entry name" value="Band_7/SPFH_dom_sf"/>
</dbReference>